<protein>
    <submittedName>
        <fullName evidence="2">Uncharacterized protein</fullName>
    </submittedName>
</protein>
<reference evidence="2 3" key="1">
    <citation type="submission" date="2024-03" db="EMBL/GenBank/DDBJ databases">
        <title>The genome assembly and annotation of the cricket Gryllus longicercus Weissman &amp; Gray.</title>
        <authorList>
            <person name="Szrajer S."/>
            <person name="Gray D."/>
            <person name="Ylla G."/>
        </authorList>
    </citation>
    <scope>NUCLEOTIDE SEQUENCE [LARGE SCALE GENOMIC DNA]</scope>
    <source>
        <strain evidence="2">DAG 2021-001</strain>
        <tissue evidence="2">Whole body minus gut</tissue>
    </source>
</reference>
<organism evidence="2 3">
    <name type="scientific">Gryllus longicercus</name>
    <dbReference type="NCBI Taxonomy" id="2509291"/>
    <lineage>
        <taxon>Eukaryota</taxon>
        <taxon>Metazoa</taxon>
        <taxon>Ecdysozoa</taxon>
        <taxon>Arthropoda</taxon>
        <taxon>Hexapoda</taxon>
        <taxon>Insecta</taxon>
        <taxon>Pterygota</taxon>
        <taxon>Neoptera</taxon>
        <taxon>Polyneoptera</taxon>
        <taxon>Orthoptera</taxon>
        <taxon>Ensifera</taxon>
        <taxon>Gryllidea</taxon>
        <taxon>Grylloidea</taxon>
        <taxon>Gryllidae</taxon>
        <taxon>Gryllinae</taxon>
        <taxon>Gryllus</taxon>
    </lineage>
</organism>
<sequence>MATEHFQEHILPVIRYRKRLAPSQREFSLHKNTSALFSAVEQPGFLFSTDLQCITANSGRRDYANENSGKGDSSAVSAGNDSSSHKYAANKGCRPSYNSIVSCYLGEYSDDKYAGPQLNTPAFPAPGCSWMNKSYVRPQEIYSVLQDIANDIQYLKSCQCYQSLQISAQEIKLRKQASLINEQRKKICKMEIALAESNHKYTQLKKKFEMLCNNYTKLSGTSTTRNAFVPGSTNLVEGICENETISCNINETSGDSEIPWQSKITSAEVHMQESVKATLLNINKKKKEKIEVKAGPSQINNATSAFPSKRGVKRMRNAEESESISE</sequence>
<dbReference type="Proteomes" id="UP001378592">
    <property type="component" value="Unassembled WGS sequence"/>
</dbReference>
<feature type="region of interest" description="Disordered" evidence="1">
    <location>
        <begin position="298"/>
        <end position="326"/>
    </location>
</feature>
<proteinExistence type="predicted"/>
<name>A0AAN9Z3N8_9ORTH</name>
<keyword evidence="3" id="KW-1185">Reference proteome</keyword>
<dbReference type="AlphaFoldDB" id="A0AAN9Z3N8"/>
<evidence type="ECO:0000313" key="2">
    <source>
        <dbReference type="EMBL" id="KAK7861642.1"/>
    </source>
</evidence>
<evidence type="ECO:0000313" key="3">
    <source>
        <dbReference type="Proteomes" id="UP001378592"/>
    </source>
</evidence>
<accession>A0AAN9Z3N8</accession>
<comment type="caution">
    <text evidence="2">The sequence shown here is derived from an EMBL/GenBank/DDBJ whole genome shotgun (WGS) entry which is preliminary data.</text>
</comment>
<gene>
    <name evidence="2" type="ORF">R5R35_006561</name>
</gene>
<dbReference type="EMBL" id="JAZDUA010000308">
    <property type="protein sequence ID" value="KAK7861642.1"/>
    <property type="molecule type" value="Genomic_DNA"/>
</dbReference>
<evidence type="ECO:0000256" key="1">
    <source>
        <dbReference type="SAM" id="MobiDB-lite"/>
    </source>
</evidence>